<gene>
    <name evidence="1" type="ORF">SAMN05216469_10822</name>
</gene>
<protein>
    <recommendedName>
        <fullName evidence="3">DUF3795 domain-containing protein</fullName>
    </recommendedName>
</protein>
<name>A0A1H7L1U4_RUMAL</name>
<organism evidence="1 2">
    <name type="scientific">Ruminococcus albus</name>
    <dbReference type="NCBI Taxonomy" id="1264"/>
    <lineage>
        <taxon>Bacteria</taxon>
        <taxon>Bacillati</taxon>
        <taxon>Bacillota</taxon>
        <taxon>Clostridia</taxon>
        <taxon>Eubacteriales</taxon>
        <taxon>Oscillospiraceae</taxon>
        <taxon>Ruminococcus</taxon>
    </lineage>
</organism>
<dbReference type="EMBL" id="FOAT01000008">
    <property type="protein sequence ID" value="SEK93033.1"/>
    <property type="molecule type" value="Genomic_DNA"/>
</dbReference>
<reference evidence="1 2" key="1">
    <citation type="submission" date="2016-10" db="EMBL/GenBank/DDBJ databases">
        <authorList>
            <person name="de Groot N.N."/>
        </authorList>
    </citation>
    <scope>NUCLEOTIDE SEQUENCE [LARGE SCALE GENOMIC DNA]</scope>
    <source>
        <strain evidence="1 2">KH2T6</strain>
    </source>
</reference>
<dbReference type="AlphaFoldDB" id="A0A1H7L1U4"/>
<evidence type="ECO:0008006" key="3">
    <source>
        <dbReference type="Google" id="ProtNLM"/>
    </source>
</evidence>
<proteinExistence type="predicted"/>
<sequence length="218" mass="25075">MSKSVSVCGIDCLDCYCFEKGMCTGCHSNKGKVFHCPPDTECAIYNCCVTKNGHTDCSECGDIPCDIWKSTRDPKYTDEEFEKNIADRIDMLKNGRLCFSSDYADVSLWKNKVLIKWKKEAKFDNYRKPTTAALELLRKYGCDFVIDARNGFEDEKEDVEWGFSFLLPEMAKTGCKTVWFIMTEVNEDEIGEEMDMWSAEFLKYFNVRKVDSPMKVGV</sequence>
<dbReference type="RefSeq" id="WP_347499933.1">
    <property type="nucleotide sequence ID" value="NZ_FOAT01000008.1"/>
</dbReference>
<evidence type="ECO:0000313" key="1">
    <source>
        <dbReference type="EMBL" id="SEK93033.1"/>
    </source>
</evidence>
<accession>A0A1H7L1U4</accession>
<evidence type="ECO:0000313" key="2">
    <source>
        <dbReference type="Proteomes" id="UP000186015"/>
    </source>
</evidence>
<dbReference type="Proteomes" id="UP000186015">
    <property type="component" value="Unassembled WGS sequence"/>
</dbReference>